<proteinExistence type="predicted"/>
<dbReference type="Gene3D" id="2.130.10.10">
    <property type="entry name" value="YVTN repeat-like/Quinoprotein amine dehydrogenase"/>
    <property type="match status" value="1"/>
</dbReference>
<dbReference type="AlphaFoldDB" id="A0A1G6PEW4"/>
<gene>
    <name evidence="1" type="ORF">SAMN05660690_2552</name>
</gene>
<protein>
    <recommendedName>
        <fullName evidence="3">DNA-binding beta-propeller fold protein YncE</fullName>
    </recommendedName>
</protein>
<dbReference type="STRING" id="1190417.SAMN05660690_2552"/>
<name>A0A1G6PEW4_9ACTN</name>
<organism evidence="1 2">
    <name type="scientific">Geodermatophilus telluris</name>
    <dbReference type="NCBI Taxonomy" id="1190417"/>
    <lineage>
        <taxon>Bacteria</taxon>
        <taxon>Bacillati</taxon>
        <taxon>Actinomycetota</taxon>
        <taxon>Actinomycetes</taxon>
        <taxon>Geodermatophilales</taxon>
        <taxon>Geodermatophilaceae</taxon>
        <taxon>Geodermatophilus</taxon>
    </lineage>
</organism>
<dbReference type="Proteomes" id="UP000199416">
    <property type="component" value="Unassembled WGS sequence"/>
</dbReference>
<dbReference type="OrthoDB" id="5181492at2"/>
<dbReference type="PROSITE" id="PS51257">
    <property type="entry name" value="PROKAR_LIPOPROTEIN"/>
    <property type="match status" value="1"/>
</dbReference>
<evidence type="ECO:0000313" key="1">
    <source>
        <dbReference type="EMBL" id="SDC78770.1"/>
    </source>
</evidence>
<keyword evidence="2" id="KW-1185">Reference proteome</keyword>
<dbReference type="EMBL" id="FMZF01000003">
    <property type="protein sequence ID" value="SDC78770.1"/>
    <property type="molecule type" value="Genomic_DNA"/>
</dbReference>
<dbReference type="InterPro" id="IPR011044">
    <property type="entry name" value="Quino_amine_DH_bsu"/>
</dbReference>
<accession>A0A1G6PEW4</accession>
<dbReference type="InterPro" id="IPR015943">
    <property type="entry name" value="WD40/YVTN_repeat-like_dom_sf"/>
</dbReference>
<evidence type="ECO:0008006" key="3">
    <source>
        <dbReference type="Google" id="ProtNLM"/>
    </source>
</evidence>
<dbReference type="SUPFAM" id="SSF50969">
    <property type="entry name" value="YVTN repeat-like/Quinoprotein amine dehydrogenase"/>
    <property type="match status" value="1"/>
</dbReference>
<sequence length="359" mass="35541">MPSARRAACSALVALVAVTGCTGVEGEPGPAPRTFTENFGSADLDSVAPAGVDVLDLAAVPDGGSLALVADTADPRVGYLVPISQEGLGDVRRVEDVGTQLFVTPDGTALVTGPGRLTRVPPGGALPTVVEVGVVGDAAALSPDGRRLYLATDDGRLAAVDAATGEVTATTALAEGLTVQSLAVRPDGGPTALLSDARAPDLADVAALATWDDDLQQTAGPIELAPDQPASIPSALQVTDDGTAVATLTAGSGDDPFRVVTVAGEEVTTFPIPGTDRTPADLAVSPDGRVAYLPVVGFEVESGVVTLDLSDGDQLAAAQLCPGQGAFGQVALAADGATLTVVGSCTTAQAPTSLAFIAG</sequence>
<dbReference type="RefSeq" id="WP_091366200.1">
    <property type="nucleotide sequence ID" value="NZ_FMZF01000003.1"/>
</dbReference>
<reference evidence="2" key="1">
    <citation type="submission" date="2016-10" db="EMBL/GenBank/DDBJ databases">
        <authorList>
            <person name="Varghese N."/>
            <person name="Submissions S."/>
        </authorList>
    </citation>
    <scope>NUCLEOTIDE SEQUENCE [LARGE SCALE GENOMIC DNA]</scope>
    <source>
        <strain evidence="2">DSM 45421</strain>
    </source>
</reference>
<evidence type="ECO:0000313" key="2">
    <source>
        <dbReference type="Proteomes" id="UP000199416"/>
    </source>
</evidence>